<dbReference type="InterPro" id="IPR045851">
    <property type="entry name" value="AMP-bd_C_sf"/>
</dbReference>
<dbReference type="SUPFAM" id="SSF56801">
    <property type="entry name" value="Acetyl-CoA synthetase-like"/>
    <property type="match status" value="1"/>
</dbReference>
<dbReference type="Pfam" id="PF00501">
    <property type="entry name" value="AMP-binding"/>
    <property type="match status" value="1"/>
</dbReference>
<gene>
    <name evidence="5" type="ORF">EV378_1396</name>
</gene>
<dbReference type="EMBL" id="SMFZ01000001">
    <property type="protein sequence ID" value="TCK25583.1"/>
    <property type="molecule type" value="Genomic_DNA"/>
</dbReference>
<dbReference type="GO" id="GO:0006631">
    <property type="term" value="P:fatty acid metabolic process"/>
    <property type="evidence" value="ECO:0007669"/>
    <property type="project" value="TreeGrafter"/>
</dbReference>
<dbReference type="Proteomes" id="UP000295560">
    <property type="component" value="Unassembled WGS sequence"/>
</dbReference>
<dbReference type="InterPro" id="IPR042099">
    <property type="entry name" value="ANL_N_sf"/>
</dbReference>
<sequence>MPSGPLFPALSDPGHAAVPAYRFTEADGDRAVTYGELAAVADRLAGRIRGRSRVAVWATPSLATAVGVVAGLRAGVPVVPVNAKLGERELEHVLSDSAPEAVLVAPGVTLPPAVDELERIDVDPSDTTPGDPVTDEPDPESPALVVYTSGTTGAPKGAVLSRRAIASNLDALADAWAWTGDDLLAHALPLFHVHGLVLGTLGPLRRGGSLHHLGALSGAALAAAVDGGATMVFGVPTQYHRLAADLESDADAAASVGRARLLVSGSAALTAVDHERISRLTGHSVRERYGLTETLILTAARADTEPEVGTVGKPLPGTEVRLAPLPVEQDEAVEGAGDDLGSVEVRGPGLFSGYLNLPQATAETTTDDGWYATGDIGRWTGTGLLALVGRKATDLIKSGGYKIGAGEIENALLEHPAVAEVAVVGEADDDLGERVVAYVVPAPGERPEDRELVDHVTHLLAAHKRPREIRYRESLPRNDMGKVQKKKLS</sequence>
<dbReference type="RefSeq" id="WP_424511209.1">
    <property type="nucleotide sequence ID" value="NZ_SMFZ01000001.1"/>
</dbReference>
<dbReference type="InterPro" id="IPR000873">
    <property type="entry name" value="AMP-dep_synth/lig_dom"/>
</dbReference>
<dbReference type="PANTHER" id="PTHR43201">
    <property type="entry name" value="ACYL-COA SYNTHETASE"/>
    <property type="match status" value="1"/>
</dbReference>
<dbReference type="Gene3D" id="3.40.50.12780">
    <property type="entry name" value="N-terminal domain of ligase-like"/>
    <property type="match status" value="1"/>
</dbReference>
<feature type="compositionally biased region" description="Basic and acidic residues" evidence="2">
    <location>
        <begin position="470"/>
        <end position="482"/>
    </location>
</feature>
<dbReference type="PANTHER" id="PTHR43201:SF8">
    <property type="entry name" value="ACYL-COA SYNTHETASE FAMILY MEMBER 3"/>
    <property type="match status" value="1"/>
</dbReference>
<name>A0A4R1HVX1_PSEEN</name>
<dbReference type="InterPro" id="IPR025110">
    <property type="entry name" value="AMP-bd_C"/>
</dbReference>
<dbReference type="NCBIfam" id="NF005858">
    <property type="entry name" value="PRK07787.1"/>
    <property type="match status" value="1"/>
</dbReference>
<feature type="region of interest" description="Disordered" evidence="2">
    <location>
        <begin position="121"/>
        <end position="140"/>
    </location>
</feature>
<keyword evidence="6" id="KW-1185">Reference proteome</keyword>
<protein>
    <submittedName>
        <fullName evidence="5">Malonyl-CoA/methylmalonyl-CoA synthetase</fullName>
    </submittedName>
</protein>
<evidence type="ECO:0000259" key="4">
    <source>
        <dbReference type="Pfam" id="PF13193"/>
    </source>
</evidence>
<dbReference type="PROSITE" id="PS00455">
    <property type="entry name" value="AMP_BINDING"/>
    <property type="match status" value="1"/>
</dbReference>
<comment type="similarity">
    <text evidence="1">Belongs to the ATP-dependent AMP-binding enzyme family.</text>
</comment>
<evidence type="ECO:0000256" key="2">
    <source>
        <dbReference type="SAM" id="MobiDB-lite"/>
    </source>
</evidence>
<evidence type="ECO:0000313" key="6">
    <source>
        <dbReference type="Proteomes" id="UP000295560"/>
    </source>
</evidence>
<accession>A0A4R1HVX1</accession>
<dbReference type="InterPro" id="IPR020845">
    <property type="entry name" value="AMP-binding_CS"/>
</dbReference>
<feature type="domain" description="AMP-dependent synthetase/ligase" evidence="3">
    <location>
        <begin position="19"/>
        <end position="355"/>
    </location>
</feature>
<evidence type="ECO:0000256" key="1">
    <source>
        <dbReference type="ARBA" id="ARBA00006432"/>
    </source>
</evidence>
<organism evidence="5 6">
    <name type="scientific">Pseudonocardia endophytica</name>
    <dbReference type="NCBI Taxonomy" id="401976"/>
    <lineage>
        <taxon>Bacteria</taxon>
        <taxon>Bacillati</taxon>
        <taxon>Actinomycetota</taxon>
        <taxon>Actinomycetes</taxon>
        <taxon>Pseudonocardiales</taxon>
        <taxon>Pseudonocardiaceae</taxon>
        <taxon>Pseudonocardia</taxon>
    </lineage>
</organism>
<evidence type="ECO:0000259" key="3">
    <source>
        <dbReference type="Pfam" id="PF00501"/>
    </source>
</evidence>
<dbReference type="Gene3D" id="3.30.300.30">
    <property type="match status" value="1"/>
</dbReference>
<dbReference type="Pfam" id="PF13193">
    <property type="entry name" value="AMP-binding_C"/>
    <property type="match status" value="1"/>
</dbReference>
<reference evidence="5 6" key="1">
    <citation type="submission" date="2019-03" db="EMBL/GenBank/DDBJ databases">
        <title>Sequencing the genomes of 1000 actinobacteria strains.</title>
        <authorList>
            <person name="Klenk H.-P."/>
        </authorList>
    </citation>
    <scope>NUCLEOTIDE SEQUENCE [LARGE SCALE GENOMIC DNA]</scope>
    <source>
        <strain evidence="5 6">DSM 44969</strain>
    </source>
</reference>
<comment type="caution">
    <text evidence="5">The sequence shown here is derived from an EMBL/GenBank/DDBJ whole genome shotgun (WGS) entry which is preliminary data.</text>
</comment>
<feature type="region of interest" description="Disordered" evidence="2">
    <location>
        <begin position="470"/>
        <end position="489"/>
    </location>
</feature>
<evidence type="ECO:0000313" key="5">
    <source>
        <dbReference type="EMBL" id="TCK25583.1"/>
    </source>
</evidence>
<feature type="domain" description="AMP-binding enzyme C-terminal" evidence="4">
    <location>
        <begin position="407"/>
        <end position="482"/>
    </location>
</feature>
<proteinExistence type="inferred from homology"/>
<dbReference type="AlphaFoldDB" id="A0A4R1HVX1"/>
<dbReference type="GO" id="GO:0031956">
    <property type="term" value="F:medium-chain fatty acid-CoA ligase activity"/>
    <property type="evidence" value="ECO:0007669"/>
    <property type="project" value="TreeGrafter"/>
</dbReference>